<comment type="function">
    <text evidence="5">May play a role in ribosome biogenesis.</text>
</comment>
<evidence type="ECO:0000256" key="3">
    <source>
        <dbReference type="ARBA" id="ARBA00022517"/>
    </source>
</evidence>
<dbReference type="GO" id="GO:0005730">
    <property type="term" value="C:nucleolus"/>
    <property type="evidence" value="ECO:0007669"/>
    <property type="project" value="UniProtKB-SubCell"/>
</dbReference>
<evidence type="ECO:0000256" key="1">
    <source>
        <dbReference type="ARBA" id="ARBA00008838"/>
    </source>
</evidence>
<dbReference type="PANTHER" id="PTHR14211:SF7">
    <property type="entry name" value="RIBOSOME BIOGENESIS PROTEIN NOP53"/>
    <property type="match status" value="1"/>
</dbReference>
<gene>
    <name evidence="8" type="ORF">EPUS_01993</name>
</gene>
<feature type="coiled-coil region" evidence="6">
    <location>
        <begin position="219"/>
        <end position="246"/>
    </location>
</feature>
<dbReference type="GO" id="GO:0008097">
    <property type="term" value="F:5S rRNA binding"/>
    <property type="evidence" value="ECO:0007669"/>
    <property type="project" value="TreeGrafter"/>
</dbReference>
<dbReference type="Proteomes" id="UP000019373">
    <property type="component" value="Unassembled WGS sequence"/>
</dbReference>
<dbReference type="EMBL" id="KE720882">
    <property type="protein sequence ID" value="ERF74306.1"/>
    <property type="molecule type" value="Genomic_DNA"/>
</dbReference>
<dbReference type="AlphaFoldDB" id="U1GQQ4"/>
<dbReference type="OMA" id="TEKWTHK"/>
<comment type="subcellular location">
    <subcellularLocation>
        <location evidence="5">Nucleus</location>
        <location evidence="5">Nucleolus</location>
    </subcellularLocation>
    <subcellularLocation>
        <location evidence="5">Nucleus</location>
        <location evidence="5">Nucleoplasm</location>
    </subcellularLocation>
</comment>
<dbReference type="HOGENOM" id="CLU_035888_1_0_1"/>
<dbReference type="GO" id="GO:0006364">
    <property type="term" value="P:rRNA processing"/>
    <property type="evidence" value="ECO:0007669"/>
    <property type="project" value="TreeGrafter"/>
</dbReference>
<dbReference type="GeneID" id="19237047"/>
<evidence type="ECO:0000256" key="6">
    <source>
        <dbReference type="SAM" id="Coils"/>
    </source>
</evidence>
<dbReference type="RefSeq" id="XP_007800016.1">
    <property type="nucleotide sequence ID" value="XM_007801825.1"/>
</dbReference>
<feature type="compositionally biased region" description="Basic residues" evidence="7">
    <location>
        <begin position="13"/>
        <end position="23"/>
    </location>
</feature>
<evidence type="ECO:0000256" key="2">
    <source>
        <dbReference type="ARBA" id="ARBA00018339"/>
    </source>
</evidence>
<evidence type="ECO:0000313" key="9">
    <source>
        <dbReference type="Proteomes" id="UP000019373"/>
    </source>
</evidence>
<protein>
    <recommendedName>
        <fullName evidence="2 5">Ribosome biogenesis protein NOP53</fullName>
    </recommendedName>
</protein>
<dbReference type="OrthoDB" id="5072at2759"/>
<dbReference type="Pfam" id="PF07767">
    <property type="entry name" value="Nop53"/>
    <property type="match status" value="1"/>
</dbReference>
<dbReference type="PIRSF" id="PIRSF017302">
    <property type="entry name" value="Gltscr2"/>
    <property type="match status" value="1"/>
</dbReference>
<proteinExistence type="inferred from homology"/>
<organism evidence="8 9">
    <name type="scientific">Endocarpon pusillum (strain Z07020 / HMAS-L-300199)</name>
    <name type="common">Lichen-forming fungus</name>
    <dbReference type="NCBI Taxonomy" id="1263415"/>
    <lineage>
        <taxon>Eukaryota</taxon>
        <taxon>Fungi</taxon>
        <taxon>Dikarya</taxon>
        <taxon>Ascomycota</taxon>
        <taxon>Pezizomycotina</taxon>
        <taxon>Eurotiomycetes</taxon>
        <taxon>Chaetothyriomycetidae</taxon>
        <taxon>Verrucariales</taxon>
        <taxon>Verrucariaceae</taxon>
        <taxon>Endocarpon</taxon>
    </lineage>
</organism>
<dbReference type="PANTHER" id="PTHR14211">
    <property type="entry name" value="GLIOMA SUPPRESSOR CANDIDATE REGION GENE 2"/>
    <property type="match status" value="1"/>
</dbReference>
<feature type="region of interest" description="Disordered" evidence="7">
    <location>
        <begin position="1"/>
        <end position="25"/>
    </location>
</feature>
<dbReference type="GO" id="GO:0000027">
    <property type="term" value="P:ribosomal large subunit assembly"/>
    <property type="evidence" value="ECO:0007669"/>
    <property type="project" value="UniProtKB-UniRule"/>
</dbReference>
<feature type="region of interest" description="Disordered" evidence="7">
    <location>
        <begin position="100"/>
        <end position="120"/>
    </location>
</feature>
<evidence type="ECO:0000256" key="7">
    <source>
        <dbReference type="SAM" id="MobiDB-lite"/>
    </source>
</evidence>
<dbReference type="eggNOG" id="KOG2823">
    <property type="taxonomic scope" value="Eukaryota"/>
</dbReference>
<keyword evidence="6" id="KW-0175">Coiled coil</keyword>
<name>U1GQQ4_ENDPU</name>
<keyword evidence="3 5" id="KW-0690">Ribosome biogenesis</keyword>
<feature type="region of interest" description="Disordered" evidence="7">
    <location>
        <begin position="252"/>
        <end position="346"/>
    </location>
</feature>
<keyword evidence="9" id="KW-1185">Reference proteome</keyword>
<reference evidence="9" key="1">
    <citation type="journal article" date="2014" name="BMC Genomics">
        <title>Genome characteristics reveal the impact of lichenization on lichen-forming fungus Endocarpon pusillum Hedwig (Verrucariales, Ascomycota).</title>
        <authorList>
            <person name="Wang Y.-Y."/>
            <person name="Liu B."/>
            <person name="Zhang X.-Y."/>
            <person name="Zhou Q.-M."/>
            <person name="Zhang T."/>
            <person name="Li H."/>
            <person name="Yu Y.-F."/>
            <person name="Zhang X.-L."/>
            <person name="Hao X.-Y."/>
            <person name="Wang M."/>
            <person name="Wang L."/>
            <person name="Wei J.-C."/>
        </authorList>
    </citation>
    <scope>NUCLEOTIDE SEQUENCE [LARGE SCALE GENOMIC DNA]</scope>
    <source>
        <strain evidence="9">Z07020 / HMAS-L-300199</strain>
    </source>
</reference>
<feature type="compositionally biased region" description="Basic and acidic residues" evidence="7">
    <location>
        <begin position="298"/>
        <end position="322"/>
    </location>
</feature>
<dbReference type="GO" id="GO:0005654">
    <property type="term" value="C:nucleoplasm"/>
    <property type="evidence" value="ECO:0007669"/>
    <property type="project" value="UniProtKB-SubCell"/>
</dbReference>
<feature type="compositionally biased region" description="Polar residues" evidence="7">
    <location>
        <begin position="1"/>
        <end position="12"/>
    </location>
</feature>
<evidence type="ECO:0000256" key="4">
    <source>
        <dbReference type="ARBA" id="ARBA00023242"/>
    </source>
</evidence>
<accession>U1GQQ4</accession>
<keyword evidence="4 5" id="KW-0539">Nucleus</keyword>
<evidence type="ECO:0000256" key="5">
    <source>
        <dbReference type="PIRNR" id="PIRNR017302"/>
    </source>
</evidence>
<evidence type="ECO:0000313" key="8">
    <source>
        <dbReference type="EMBL" id="ERF74306.1"/>
    </source>
</evidence>
<dbReference type="InterPro" id="IPR011687">
    <property type="entry name" value="Nop53/GLTSCR2"/>
</dbReference>
<sequence>MYHTHSAPQQHKQSSRKGKKAWRKNVDISDVQEGLEQLRDEIITGGPVAEKPSADIFTVDTCGSQTVRKNYQKSHKPLRADQILAQRSVIPVVDTRKRPNSKITEGITGPSSKKQKKDWVSGKELQRLKDSLNESNLLASRRLDHGADMKVDLWSCDSMTKDGAAFDYLEQPKAKVPPSTIRQPPIAMTASGKAVKAIKTPAAGTSYNPSFADWDDLLNQEGQKMVEAEKQRLREEQLEAERAARIAAIASDDASSARTNDESAWEGFESEFESPELLKKRRPERKTQAQRNKIKRRKEAERQALHQAKMADRRKQARELEQLAKNTHGGPASTSDETAVAEDGNVSSDGWDELMLRRKRLRNVSIPEKNLEVVLPDELQESLRRLKPEGNLLHDRFRHLLVSGKTEARKPIIQPKKKRVTYTEKWTHKDFRILV</sequence>
<comment type="similarity">
    <text evidence="1 5">Belongs to the NOP53 family.</text>
</comment>